<organism evidence="1 2">
    <name type="scientific">Chiloscyllium punctatum</name>
    <name type="common">Brownbanded bambooshark</name>
    <name type="synonym">Hemiscyllium punctatum</name>
    <dbReference type="NCBI Taxonomy" id="137246"/>
    <lineage>
        <taxon>Eukaryota</taxon>
        <taxon>Metazoa</taxon>
        <taxon>Chordata</taxon>
        <taxon>Craniata</taxon>
        <taxon>Vertebrata</taxon>
        <taxon>Chondrichthyes</taxon>
        <taxon>Elasmobranchii</taxon>
        <taxon>Galeomorphii</taxon>
        <taxon>Galeoidea</taxon>
        <taxon>Orectolobiformes</taxon>
        <taxon>Hemiscylliidae</taxon>
        <taxon>Chiloscyllium</taxon>
    </lineage>
</organism>
<proteinExistence type="predicted"/>
<comment type="caution">
    <text evidence="1">The sequence shown here is derived from an EMBL/GenBank/DDBJ whole genome shotgun (WGS) entry which is preliminary data.</text>
</comment>
<dbReference type="AlphaFoldDB" id="A0A401SSH6"/>
<gene>
    <name evidence="1" type="ORF">chiPu_0011818</name>
</gene>
<evidence type="ECO:0000313" key="1">
    <source>
        <dbReference type="EMBL" id="GCC33349.1"/>
    </source>
</evidence>
<reference evidence="1 2" key="1">
    <citation type="journal article" date="2018" name="Nat. Ecol. Evol.">
        <title>Shark genomes provide insights into elasmobranch evolution and the origin of vertebrates.</title>
        <authorList>
            <person name="Hara Y"/>
            <person name="Yamaguchi K"/>
            <person name="Onimaru K"/>
            <person name="Kadota M"/>
            <person name="Koyanagi M"/>
            <person name="Keeley SD"/>
            <person name="Tatsumi K"/>
            <person name="Tanaka K"/>
            <person name="Motone F"/>
            <person name="Kageyama Y"/>
            <person name="Nozu R"/>
            <person name="Adachi N"/>
            <person name="Nishimura O"/>
            <person name="Nakagawa R"/>
            <person name="Tanegashima C"/>
            <person name="Kiyatake I"/>
            <person name="Matsumoto R"/>
            <person name="Murakumo K"/>
            <person name="Nishida K"/>
            <person name="Terakita A"/>
            <person name="Kuratani S"/>
            <person name="Sato K"/>
            <person name="Hyodo S Kuraku.S."/>
        </authorList>
    </citation>
    <scope>NUCLEOTIDE SEQUENCE [LARGE SCALE GENOMIC DNA]</scope>
</reference>
<sequence>MVGTGDDAESVSSEMFESQVPTLIPLEELREFVEETHSRRERAAGAPLSECTGWITLKEQVSRREFIQLTYMYNPAYDDISISAF</sequence>
<keyword evidence="2" id="KW-1185">Reference proteome</keyword>
<dbReference type="Proteomes" id="UP000287033">
    <property type="component" value="Unassembled WGS sequence"/>
</dbReference>
<protein>
    <submittedName>
        <fullName evidence="1">Uncharacterized protein</fullName>
    </submittedName>
</protein>
<name>A0A401SSH6_CHIPU</name>
<dbReference type="EMBL" id="BEZZ01000509">
    <property type="protein sequence ID" value="GCC33349.1"/>
    <property type="molecule type" value="Genomic_DNA"/>
</dbReference>
<evidence type="ECO:0000313" key="2">
    <source>
        <dbReference type="Proteomes" id="UP000287033"/>
    </source>
</evidence>
<accession>A0A401SSH6</accession>